<sequence>MAEEQARGHPHQKGLPAELWKVIFHEATRFSYKDEFTIDPFARFSFSCTSQKFPIHLRYYEIGFILKTRLRIVLVCKTWYTLGIADLYSHVYFNPTSPMSKSLHRVFMKQVSLLSHVRRLTLRAPIIRYSKWFERRAQRKHMKMAIALISSLPRLRLVDIPPEIALILPIKRFPPHVEAVAIVNWRDEYGEPYIPNPIRSISAIALKSVQILLLDVAVLHRGMPDTQVNFQSVTRFTLSKGRYSKVYHKEDWETVGHVLDHWAFPSLQEVRTKQGDWPTLSKFLRRHSSTLRSLFLDGISMVLVGVSVGTLVLPKLQEITIQAYGCPFPYLNIDSIALKSIDFQCVSITEEVLLPTFDLFCTYQNLKSCRVYGLFKTLMEPANYPHVMGQLATLRKRGVTVENHVSYICWRGVCEQGCRPLDV</sequence>
<name>A0A0C2WRN3_SERVB</name>
<reference evidence="1 2" key="1">
    <citation type="submission" date="2014-04" db="EMBL/GenBank/DDBJ databases">
        <authorList>
            <consortium name="DOE Joint Genome Institute"/>
            <person name="Kuo A."/>
            <person name="Zuccaro A."/>
            <person name="Kohler A."/>
            <person name="Nagy L.G."/>
            <person name="Floudas D."/>
            <person name="Copeland A."/>
            <person name="Barry K.W."/>
            <person name="Cichocki N."/>
            <person name="Veneault-Fourrey C."/>
            <person name="LaButti K."/>
            <person name="Lindquist E.A."/>
            <person name="Lipzen A."/>
            <person name="Lundell T."/>
            <person name="Morin E."/>
            <person name="Murat C."/>
            <person name="Sun H."/>
            <person name="Tunlid A."/>
            <person name="Henrissat B."/>
            <person name="Grigoriev I.V."/>
            <person name="Hibbett D.S."/>
            <person name="Martin F."/>
            <person name="Nordberg H.P."/>
            <person name="Cantor M.N."/>
            <person name="Hua S.X."/>
        </authorList>
    </citation>
    <scope>NUCLEOTIDE SEQUENCE [LARGE SCALE GENOMIC DNA]</scope>
    <source>
        <strain evidence="1 2">MAFF 305830</strain>
    </source>
</reference>
<dbReference type="AlphaFoldDB" id="A0A0C2WRN3"/>
<accession>A0A0C2WRN3</accession>
<dbReference type="Proteomes" id="UP000054097">
    <property type="component" value="Unassembled WGS sequence"/>
</dbReference>
<dbReference type="HOGENOM" id="CLU_649185_0_0_1"/>
<evidence type="ECO:0000313" key="2">
    <source>
        <dbReference type="Proteomes" id="UP000054097"/>
    </source>
</evidence>
<organism evidence="1 2">
    <name type="scientific">Serendipita vermifera MAFF 305830</name>
    <dbReference type="NCBI Taxonomy" id="933852"/>
    <lineage>
        <taxon>Eukaryota</taxon>
        <taxon>Fungi</taxon>
        <taxon>Dikarya</taxon>
        <taxon>Basidiomycota</taxon>
        <taxon>Agaricomycotina</taxon>
        <taxon>Agaricomycetes</taxon>
        <taxon>Sebacinales</taxon>
        <taxon>Serendipitaceae</taxon>
        <taxon>Serendipita</taxon>
    </lineage>
</organism>
<dbReference type="EMBL" id="KN824458">
    <property type="protein sequence ID" value="KIM20232.1"/>
    <property type="molecule type" value="Genomic_DNA"/>
</dbReference>
<reference evidence="2" key="2">
    <citation type="submission" date="2015-01" db="EMBL/GenBank/DDBJ databases">
        <title>Evolutionary Origins and Diversification of the Mycorrhizal Mutualists.</title>
        <authorList>
            <consortium name="DOE Joint Genome Institute"/>
            <consortium name="Mycorrhizal Genomics Consortium"/>
            <person name="Kohler A."/>
            <person name="Kuo A."/>
            <person name="Nagy L.G."/>
            <person name="Floudas D."/>
            <person name="Copeland A."/>
            <person name="Barry K.W."/>
            <person name="Cichocki N."/>
            <person name="Veneault-Fourrey C."/>
            <person name="LaButti K."/>
            <person name="Lindquist E.A."/>
            <person name="Lipzen A."/>
            <person name="Lundell T."/>
            <person name="Morin E."/>
            <person name="Murat C."/>
            <person name="Riley R."/>
            <person name="Ohm R."/>
            <person name="Sun H."/>
            <person name="Tunlid A."/>
            <person name="Henrissat B."/>
            <person name="Grigoriev I.V."/>
            <person name="Hibbett D.S."/>
            <person name="Martin F."/>
        </authorList>
    </citation>
    <scope>NUCLEOTIDE SEQUENCE [LARGE SCALE GENOMIC DNA]</scope>
    <source>
        <strain evidence="2">MAFF 305830</strain>
    </source>
</reference>
<evidence type="ECO:0000313" key="1">
    <source>
        <dbReference type="EMBL" id="KIM20232.1"/>
    </source>
</evidence>
<proteinExistence type="predicted"/>
<gene>
    <name evidence="1" type="ORF">M408DRAFT_145712</name>
</gene>
<protein>
    <recommendedName>
        <fullName evidence="3">F-box domain-containing protein</fullName>
    </recommendedName>
</protein>
<keyword evidence="2" id="KW-1185">Reference proteome</keyword>
<evidence type="ECO:0008006" key="3">
    <source>
        <dbReference type="Google" id="ProtNLM"/>
    </source>
</evidence>